<dbReference type="EMBL" id="LSGP01000001">
    <property type="protein sequence ID" value="KYZ78274.1"/>
    <property type="molecule type" value="Genomic_DNA"/>
</dbReference>
<dbReference type="InterPro" id="IPR045768">
    <property type="entry name" value="SpoIIE_N"/>
</dbReference>
<feature type="transmembrane region" description="Helical" evidence="2">
    <location>
        <begin position="191"/>
        <end position="209"/>
    </location>
</feature>
<feature type="transmembrane region" description="Helical" evidence="2">
    <location>
        <begin position="160"/>
        <end position="184"/>
    </location>
</feature>
<keyword evidence="2" id="KW-0472">Membrane</keyword>
<evidence type="ECO:0000313" key="5">
    <source>
        <dbReference type="Proteomes" id="UP000076268"/>
    </source>
</evidence>
<dbReference type="SMART" id="SM00331">
    <property type="entry name" value="PP2C_SIG"/>
    <property type="match status" value="1"/>
</dbReference>
<sequence length="738" mass="79718">MPFGLAYFIAVTRKKRVGALAVGAWTLAGSLSIGYSTESAWYLLSMVSYLWLTAHETRWQKKMWTIPVIVIVGAGIIGATLLLWQSISLYQLLLVGFNLAASLVLATIFSTVLPLLDSAGSRQASEEQVVCLIILLAAGIAGVGQVQLMGYSLRNALSGFFIMVITLQGGVGIGVSVGTAVGIVTGLNEGNITLTVAYYALASLVSGAFSSLGKFAIALGYITGCVIAVSYFTTNERILVVLVETITGALLFLAVPSSWWDTWRKKVCQAEPMPVSPNQAVTVAAVKLSQISEMFIDLAGIFGQTRETALEPTEDIRQVIDRLGAQVCRTCSKKDECWESQFYSTYQAFLDLMSLPPNGKLDTRALPQTLKDSCQRQQQLLMAASEIIEHNRVMFFWQKRAMEHRAMLAEQMRSAGSIVATLATEIQRVSIADRQAELYLSAATLAAGCELESIKISGRGCGLRILGRKEPCNGDQACMNKVMPLVAETLGKRLTVTGECGSRLLHRKCRLTMSAASRYAVDVGAAAIAKNLHDISGDTCSMSEAGQGRVAAIISDGMGSGAHAARESQAAVQFLEKLLAADFSVDAAVKSVNAMLLLRLPGECYATIDIAIFDLYSGEVEFLKTGSAVSYIKRVREVSVVQSTSLPVGIIEQVEIEPQRRQLAPGDTVVMVSDGVTEADRQKPRRDWVANFLRMAPDDNPQQLANLLIEQAQKLAGTSVNDDMTVLVIKVHERLGSM</sequence>
<keyword evidence="2" id="KW-0812">Transmembrane</keyword>
<dbReference type="InterPro" id="IPR036457">
    <property type="entry name" value="PPM-type-like_dom_sf"/>
</dbReference>
<dbReference type="STRING" id="1794912.AXX12_01660"/>
<evidence type="ECO:0000256" key="2">
    <source>
        <dbReference type="SAM" id="Phobius"/>
    </source>
</evidence>
<protein>
    <recommendedName>
        <fullName evidence="3">PPM-type phosphatase domain-containing protein</fullName>
    </recommendedName>
</protein>
<dbReference type="SUPFAM" id="SSF81606">
    <property type="entry name" value="PP2C-like"/>
    <property type="match status" value="1"/>
</dbReference>
<name>A0A154BW60_ANASB</name>
<feature type="transmembrane region" description="Helical" evidence="2">
    <location>
        <begin position="64"/>
        <end position="84"/>
    </location>
</feature>
<dbReference type="InterPro" id="IPR052016">
    <property type="entry name" value="Bact_Sigma-Reg"/>
</dbReference>
<reference evidence="4 5" key="1">
    <citation type="submission" date="2016-02" db="EMBL/GenBank/DDBJ databases">
        <title>Anaerosporomusa subterraneum gen. nov., sp. nov., a spore-forming obligate anaerobe isolated from saprolite.</title>
        <authorList>
            <person name="Choi J.K."/>
            <person name="Shah M."/>
            <person name="Yee N."/>
        </authorList>
    </citation>
    <scope>NUCLEOTIDE SEQUENCE [LARGE SCALE GENOMIC DNA]</scope>
    <source>
        <strain evidence="4 5">RU4</strain>
    </source>
</reference>
<keyword evidence="5" id="KW-1185">Reference proteome</keyword>
<feature type="domain" description="PPM-type phosphatase" evidence="3">
    <location>
        <begin position="522"/>
        <end position="731"/>
    </location>
</feature>
<dbReference type="NCBIfam" id="TIGR02865">
    <property type="entry name" value="spore_II_E"/>
    <property type="match status" value="1"/>
</dbReference>
<gene>
    <name evidence="4" type="ORF">AXX12_01660</name>
</gene>
<keyword evidence="1" id="KW-0378">Hydrolase</keyword>
<dbReference type="Gene3D" id="3.60.40.10">
    <property type="entry name" value="PPM-type phosphatase domain"/>
    <property type="match status" value="1"/>
</dbReference>
<proteinExistence type="predicted"/>
<feature type="transmembrane region" description="Helical" evidence="2">
    <location>
        <begin position="128"/>
        <end position="148"/>
    </location>
</feature>
<dbReference type="Pfam" id="PF19732">
    <property type="entry name" value="SpoIIE_N"/>
    <property type="match status" value="1"/>
</dbReference>
<evidence type="ECO:0000313" key="4">
    <source>
        <dbReference type="EMBL" id="KYZ78274.1"/>
    </source>
</evidence>
<dbReference type="PROSITE" id="PS51746">
    <property type="entry name" value="PPM_2"/>
    <property type="match status" value="1"/>
</dbReference>
<dbReference type="PANTHER" id="PTHR43156:SF2">
    <property type="entry name" value="STAGE II SPORULATION PROTEIN E"/>
    <property type="match status" value="1"/>
</dbReference>
<dbReference type="PANTHER" id="PTHR43156">
    <property type="entry name" value="STAGE II SPORULATION PROTEIN E-RELATED"/>
    <property type="match status" value="1"/>
</dbReference>
<dbReference type="InterPro" id="IPR014221">
    <property type="entry name" value="SpoII_E"/>
</dbReference>
<evidence type="ECO:0000259" key="3">
    <source>
        <dbReference type="PROSITE" id="PS51746"/>
    </source>
</evidence>
<keyword evidence="2" id="KW-1133">Transmembrane helix</keyword>
<dbReference type="GO" id="GO:0004722">
    <property type="term" value="F:protein serine/threonine phosphatase activity"/>
    <property type="evidence" value="ECO:0007669"/>
    <property type="project" value="InterPro"/>
</dbReference>
<comment type="caution">
    <text evidence="4">The sequence shown here is derived from an EMBL/GenBank/DDBJ whole genome shotgun (WGS) entry which is preliminary data.</text>
</comment>
<dbReference type="AlphaFoldDB" id="A0A154BW60"/>
<accession>A0A154BW60</accession>
<dbReference type="Proteomes" id="UP000076268">
    <property type="component" value="Unassembled WGS sequence"/>
</dbReference>
<dbReference type="Pfam" id="PF07228">
    <property type="entry name" value="SpoIIE"/>
    <property type="match status" value="1"/>
</dbReference>
<feature type="transmembrane region" description="Helical" evidence="2">
    <location>
        <begin position="90"/>
        <end position="116"/>
    </location>
</feature>
<feature type="transmembrane region" description="Helical" evidence="2">
    <location>
        <begin position="239"/>
        <end position="260"/>
    </location>
</feature>
<organism evidence="4 5">
    <name type="scientific">Anaerosporomusa subterranea</name>
    <dbReference type="NCBI Taxonomy" id="1794912"/>
    <lineage>
        <taxon>Bacteria</taxon>
        <taxon>Bacillati</taxon>
        <taxon>Bacillota</taxon>
        <taxon>Negativicutes</taxon>
        <taxon>Acetonemataceae</taxon>
        <taxon>Anaerosporomusa</taxon>
    </lineage>
</organism>
<dbReference type="InterPro" id="IPR001932">
    <property type="entry name" value="PPM-type_phosphatase-like_dom"/>
</dbReference>
<evidence type="ECO:0000256" key="1">
    <source>
        <dbReference type="ARBA" id="ARBA00022801"/>
    </source>
</evidence>